<dbReference type="InterPro" id="IPR012818">
    <property type="entry name" value="CbiE"/>
</dbReference>
<organism evidence="7 8">
    <name type="scientific">Selenomonas noxia F0398</name>
    <dbReference type="NCBI Taxonomy" id="702437"/>
    <lineage>
        <taxon>Bacteria</taxon>
        <taxon>Bacillati</taxon>
        <taxon>Bacillota</taxon>
        <taxon>Negativicutes</taxon>
        <taxon>Selenomonadales</taxon>
        <taxon>Selenomonadaceae</taxon>
        <taxon>Selenomonas</taxon>
    </lineage>
</organism>
<name>A0ABN0DQU4_9FIRM</name>
<dbReference type="Proteomes" id="UP000003175">
    <property type="component" value="Unassembled WGS sequence"/>
</dbReference>
<proteinExistence type="predicted"/>
<dbReference type="SUPFAM" id="SSF53790">
    <property type="entry name" value="Tetrapyrrole methylase"/>
    <property type="match status" value="1"/>
</dbReference>
<keyword evidence="3" id="KW-0489">Methyltransferase</keyword>
<evidence type="ECO:0000259" key="6">
    <source>
        <dbReference type="Pfam" id="PF00590"/>
    </source>
</evidence>
<dbReference type="InterPro" id="IPR014776">
    <property type="entry name" value="4pyrrole_Mease_sub2"/>
</dbReference>
<dbReference type="EMBL" id="ADGH01000004">
    <property type="protein sequence ID" value="EHG25248.1"/>
    <property type="molecule type" value="Genomic_DNA"/>
</dbReference>
<evidence type="ECO:0000256" key="1">
    <source>
        <dbReference type="ARBA" id="ARBA00004953"/>
    </source>
</evidence>
<dbReference type="NCBIfam" id="TIGR02467">
    <property type="entry name" value="CbiE"/>
    <property type="match status" value="1"/>
</dbReference>
<comment type="caution">
    <text evidence="7">The sequence shown here is derived from an EMBL/GenBank/DDBJ whole genome shotgun (WGS) entry which is preliminary data.</text>
</comment>
<comment type="pathway">
    <text evidence="1">Cofactor biosynthesis; adenosylcobalamin biosynthesis.</text>
</comment>
<accession>A0ABN0DQU4</accession>
<keyword evidence="4" id="KW-0808">Transferase</keyword>
<dbReference type="Gene3D" id="3.40.1010.10">
    <property type="entry name" value="Cobalt-precorrin-4 Transmethylase, Domain 1"/>
    <property type="match status" value="1"/>
</dbReference>
<gene>
    <name evidence="7" type="ORF">HMPREF9432_00628</name>
</gene>
<keyword evidence="2" id="KW-0169">Cobalamin biosynthesis</keyword>
<sequence>METESVTHKIIVAGIGPGNPAYLLPKAQNTIANARILVGGRRALEDFAHPAAKTCAIGADIPGVLAFIRESLAADDVVVMVSGDPGYYSLLDALRRTFPLDQIEVIPGISSLQLAFSRLALPWHNARLLSFHGREPLPEELFRAPGAVLGMLTDGRNNSQTIAERLLSHGWKENDDMHICTRLSYADEQIVHTTIGEASRAAGIGHGVLVVCADNEE</sequence>
<dbReference type="Gene3D" id="3.30.950.10">
    <property type="entry name" value="Methyltransferase, Cobalt-precorrin-4 Transmethylase, Domain 2"/>
    <property type="match status" value="1"/>
</dbReference>
<evidence type="ECO:0000313" key="7">
    <source>
        <dbReference type="EMBL" id="EHG25248.1"/>
    </source>
</evidence>
<dbReference type="InterPro" id="IPR000878">
    <property type="entry name" value="4pyrrol_Mease"/>
</dbReference>
<evidence type="ECO:0000313" key="8">
    <source>
        <dbReference type="Proteomes" id="UP000003175"/>
    </source>
</evidence>
<evidence type="ECO:0000256" key="2">
    <source>
        <dbReference type="ARBA" id="ARBA00022573"/>
    </source>
</evidence>
<dbReference type="InterPro" id="IPR050714">
    <property type="entry name" value="Cobalamin_biosynth_MTase"/>
</dbReference>
<feature type="domain" description="Tetrapyrrole methylase" evidence="6">
    <location>
        <begin position="9"/>
        <end position="198"/>
    </location>
</feature>
<dbReference type="InterPro" id="IPR014777">
    <property type="entry name" value="4pyrrole_Mease_sub1"/>
</dbReference>
<keyword evidence="8" id="KW-1185">Reference proteome</keyword>
<dbReference type="CDD" id="cd11644">
    <property type="entry name" value="Precorrin-6Y-MT"/>
    <property type="match status" value="1"/>
</dbReference>
<evidence type="ECO:0000256" key="4">
    <source>
        <dbReference type="ARBA" id="ARBA00022679"/>
    </source>
</evidence>
<dbReference type="PANTHER" id="PTHR43182">
    <property type="entry name" value="COBALT-PRECORRIN-6B C(15)-METHYLTRANSFERASE (DECARBOXYLATING)"/>
    <property type="match status" value="1"/>
</dbReference>
<dbReference type="RefSeq" id="WP_006696045.1">
    <property type="nucleotide sequence ID" value="NZ_JH376858.1"/>
</dbReference>
<protein>
    <submittedName>
        <fullName evidence="7">Precorrin-6y C5,15-methyltransferase, CbiE subunit</fullName>
    </submittedName>
</protein>
<dbReference type="PANTHER" id="PTHR43182:SF1">
    <property type="entry name" value="COBALT-PRECORRIN-7 C(5)-METHYLTRANSFERASE"/>
    <property type="match status" value="1"/>
</dbReference>
<reference evidence="7 8" key="1">
    <citation type="submission" date="2011-08" db="EMBL/GenBank/DDBJ databases">
        <title>The Genome Sequence of Selenomonas noxia F0398.</title>
        <authorList>
            <consortium name="The Broad Institute Genome Sequencing Platform"/>
            <person name="Earl A."/>
            <person name="Ward D."/>
            <person name="Feldgarden M."/>
            <person name="Gevers D."/>
            <person name="Izard J."/>
            <person name="Ganesan A."/>
            <person name="Blanton J.M."/>
            <person name="Baranova O.V."/>
            <person name="Tanner A.C."/>
            <person name="Dewhirst F.E."/>
            <person name="Young S.K."/>
            <person name="Zeng Q."/>
            <person name="Gargeya S."/>
            <person name="Fitzgerald M."/>
            <person name="Haas B."/>
            <person name="Abouelleil A."/>
            <person name="Alvarado L."/>
            <person name="Arachchi H.M."/>
            <person name="Berlin A."/>
            <person name="Brown A."/>
            <person name="Chapman S.B."/>
            <person name="Chen Z."/>
            <person name="Dunbar C."/>
            <person name="Freedman E."/>
            <person name="Gearin G."/>
            <person name="Gellesch M."/>
            <person name="Goldberg J."/>
            <person name="Griggs A."/>
            <person name="Gujja S."/>
            <person name="Heiman D."/>
            <person name="Howarth C."/>
            <person name="Larson L."/>
            <person name="Lui A."/>
            <person name="MacDonald P.J.P."/>
            <person name="Montmayeur A."/>
            <person name="Murphy C."/>
            <person name="Neiman D."/>
            <person name="Pearson M."/>
            <person name="Priest M."/>
            <person name="Roberts A."/>
            <person name="Saif S."/>
            <person name="Shea T."/>
            <person name="Shenoy N."/>
            <person name="Sisk P."/>
            <person name="Stolte C."/>
            <person name="Sykes S."/>
            <person name="Wortman J."/>
            <person name="Nusbaum C."/>
            <person name="Birren B."/>
        </authorList>
    </citation>
    <scope>NUCLEOTIDE SEQUENCE [LARGE SCALE GENOMIC DNA]</scope>
    <source>
        <strain evidence="7 8">F0398</strain>
    </source>
</reference>
<dbReference type="InterPro" id="IPR035996">
    <property type="entry name" value="4pyrrol_Methylase_sf"/>
</dbReference>
<evidence type="ECO:0000256" key="5">
    <source>
        <dbReference type="ARBA" id="ARBA00022691"/>
    </source>
</evidence>
<evidence type="ECO:0000256" key="3">
    <source>
        <dbReference type="ARBA" id="ARBA00022603"/>
    </source>
</evidence>
<keyword evidence="5" id="KW-0949">S-adenosyl-L-methionine</keyword>
<dbReference type="Pfam" id="PF00590">
    <property type="entry name" value="TP_methylase"/>
    <property type="match status" value="1"/>
</dbReference>